<dbReference type="SUPFAM" id="SSF47598">
    <property type="entry name" value="Ribbon-helix-helix"/>
    <property type="match status" value="1"/>
</dbReference>
<evidence type="ECO:0008006" key="3">
    <source>
        <dbReference type="Google" id="ProtNLM"/>
    </source>
</evidence>
<dbReference type="EMBL" id="BMMW01000002">
    <property type="protein sequence ID" value="GGK47344.1"/>
    <property type="molecule type" value="Genomic_DNA"/>
</dbReference>
<gene>
    <name evidence="1" type="ORF">GCM10011591_18310</name>
</gene>
<comment type="caution">
    <text evidence="1">The sequence shown here is derived from an EMBL/GenBank/DDBJ whole genome shotgun (WGS) entry which is preliminary data.</text>
</comment>
<protein>
    <recommendedName>
        <fullName evidence="3">Toxin-antitoxin system HicB family antitoxin</fullName>
    </recommendedName>
</protein>
<evidence type="ECO:0000313" key="2">
    <source>
        <dbReference type="Proteomes" id="UP000612956"/>
    </source>
</evidence>
<evidence type="ECO:0000313" key="1">
    <source>
        <dbReference type="EMBL" id="GGK47344.1"/>
    </source>
</evidence>
<keyword evidence="2" id="KW-1185">Reference proteome</keyword>
<reference evidence="1" key="1">
    <citation type="journal article" date="2014" name="Int. J. Syst. Evol. Microbiol.">
        <title>Complete genome sequence of Corynebacterium casei LMG S-19264T (=DSM 44701T), isolated from a smear-ripened cheese.</title>
        <authorList>
            <consortium name="US DOE Joint Genome Institute (JGI-PGF)"/>
            <person name="Walter F."/>
            <person name="Albersmeier A."/>
            <person name="Kalinowski J."/>
            <person name="Ruckert C."/>
        </authorList>
    </citation>
    <scope>NUCLEOTIDE SEQUENCE</scope>
    <source>
        <strain evidence="1">CGMCC 4.7278</strain>
    </source>
</reference>
<organism evidence="1 2">
    <name type="scientific">Nocardia camponoti</name>
    <dbReference type="NCBI Taxonomy" id="1616106"/>
    <lineage>
        <taxon>Bacteria</taxon>
        <taxon>Bacillati</taxon>
        <taxon>Actinomycetota</taxon>
        <taxon>Actinomycetes</taxon>
        <taxon>Mycobacteriales</taxon>
        <taxon>Nocardiaceae</taxon>
        <taxon>Nocardia</taxon>
    </lineage>
</organism>
<proteinExistence type="predicted"/>
<dbReference type="RefSeq" id="WP_188828485.1">
    <property type="nucleotide sequence ID" value="NZ_BMMW01000002.1"/>
</dbReference>
<dbReference type="InterPro" id="IPR010985">
    <property type="entry name" value="Ribbon_hlx_hlx"/>
</dbReference>
<dbReference type="Proteomes" id="UP000612956">
    <property type="component" value="Unassembled WGS sequence"/>
</dbReference>
<name>A0A917QG24_9NOCA</name>
<sequence>MRELNLRLPDDLHEHLVEVCSSDGTEVNTAIVEAVQAWVAVRAARAAERARLNSVLADDPELRALLGDE</sequence>
<dbReference type="GO" id="GO:0006355">
    <property type="term" value="P:regulation of DNA-templated transcription"/>
    <property type="evidence" value="ECO:0007669"/>
    <property type="project" value="InterPro"/>
</dbReference>
<reference evidence="1" key="2">
    <citation type="submission" date="2020-09" db="EMBL/GenBank/DDBJ databases">
        <authorList>
            <person name="Sun Q."/>
            <person name="Zhou Y."/>
        </authorList>
    </citation>
    <scope>NUCLEOTIDE SEQUENCE</scope>
    <source>
        <strain evidence="1">CGMCC 4.7278</strain>
    </source>
</reference>
<dbReference type="AlphaFoldDB" id="A0A917QG24"/>
<accession>A0A917QG24</accession>